<keyword evidence="7" id="KW-1185">Reference proteome</keyword>
<dbReference type="InterPro" id="IPR036388">
    <property type="entry name" value="WH-like_DNA-bd_sf"/>
</dbReference>
<keyword evidence="2" id="KW-0238">DNA-binding</keyword>
<keyword evidence="3" id="KW-0804">Transcription</keyword>
<evidence type="ECO:0000259" key="5">
    <source>
        <dbReference type="Pfam" id="PF13404"/>
    </source>
</evidence>
<dbReference type="Gene3D" id="3.30.70.920">
    <property type="match status" value="2"/>
</dbReference>
<dbReference type="SMART" id="SM00344">
    <property type="entry name" value="HTH_ASNC"/>
    <property type="match status" value="1"/>
</dbReference>
<dbReference type="EMBL" id="CP041765">
    <property type="protein sequence ID" value="QDQ97525.1"/>
    <property type="molecule type" value="Genomic_DNA"/>
</dbReference>
<protein>
    <submittedName>
        <fullName evidence="6">Lrp/AsnC family transcriptional regulator</fullName>
    </submittedName>
</protein>
<dbReference type="AlphaFoldDB" id="A0A516X385"/>
<dbReference type="Gene3D" id="1.10.10.10">
    <property type="entry name" value="Winged helix-like DNA-binding domain superfamily/Winged helix DNA-binding domain"/>
    <property type="match status" value="1"/>
</dbReference>
<evidence type="ECO:0000313" key="7">
    <source>
        <dbReference type="Proteomes" id="UP000317344"/>
    </source>
</evidence>
<evidence type="ECO:0000313" key="6">
    <source>
        <dbReference type="EMBL" id="QDQ97525.1"/>
    </source>
</evidence>
<evidence type="ECO:0000256" key="2">
    <source>
        <dbReference type="ARBA" id="ARBA00023125"/>
    </source>
</evidence>
<reference evidence="6 7" key="1">
    <citation type="submission" date="2019-07" db="EMBL/GenBank/DDBJ databases">
        <title>Tomitella cavernea sp. nov., an actinomycete isolated from soil.</title>
        <authorList>
            <person name="Cheng J."/>
        </authorList>
    </citation>
    <scope>NUCLEOTIDE SEQUENCE [LARGE SCALE GENOMIC DNA]</scope>
    <source>
        <strain evidence="6 7">HY188</strain>
    </source>
</reference>
<dbReference type="GO" id="GO:0043200">
    <property type="term" value="P:response to amino acid"/>
    <property type="evidence" value="ECO:0007669"/>
    <property type="project" value="TreeGrafter"/>
</dbReference>
<dbReference type="Proteomes" id="UP000317344">
    <property type="component" value="Chromosome"/>
</dbReference>
<feature type="domain" description="HTH asnC-type" evidence="5">
    <location>
        <begin position="18"/>
        <end position="57"/>
    </location>
</feature>
<evidence type="ECO:0000256" key="1">
    <source>
        <dbReference type="ARBA" id="ARBA00023015"/>
    </source>
</evidence>
<dbReference type="InterPro" id="IPR000485">
    <property type="entry name" value="AsnC-type_HTH_dom"/>
</dbReference>
<dbReference type="InterPro" id="IPR019887">
    <property type="entry name" value="Tscrpt_reg_AsnC/Lrp_C"/>
</dbReference>
<dbReference type="Pfam" id="PF13404">
    <property type="entry name" value="HTH_AsnC-type"/>
    <property type="match status" value="1"/>
</dbReference>
<proteinExistence type="predicted"/>
<dbReference type="InterPro" id="IPR036390">
    <property type="entry name" value="WH_DNA-bd_sf"/>
</dbReference>
<organism evidence="6 7">
    <name type="scientific">Tomitella fengzijianii</name>
    <dbReference type="NCBI Taxonomy" id="2597660"/>
    <lineage>
        <taxon>Bacteria</taxon>
        <taxon>Bacillati</taxon>
        <taxon>Actinomycetota</taxon>
        <taxon>Actinomycetes</taxon>
        <taxon>Mycobacteriales</taxon>
        <taxon>Tomitella</taxon>
    </lineage>
</organism>
<reference evidence="6 7" key="2">
    <citation type="submission" date="2019-07" db="EMBL/GenBank/DDBJ databases">
        <authorList>
            <person name="Huang Y."/>
        </authorList>
    </citation>
    <scope>NUCLEOTIDE SEQUENCE [LARGE SCALE GENOMIC DNA]</scope>
    <source>
        <strain evidence="6 7">HY188</strain>
    </source>
</reference>
<dbReference type="InterPro" id="IPR011008">
    <property type="entry name" value="Dimeric_a/b-barrel"/>
</dbReference>
<name>A0A516X385_9ACTN</name>
<sequence>MISALPAYPPQGSVMNFELDLQILSAVQLNPRISWTRLAAILSVDPSTISRRWTRMRDNRTVWTTCFAVPKPVSEHMMYAFVELSCAPGRRQQIIDVLTDEHRIYSVNCTSGSRDLFLIVSAPGLVALDGYIDDRITSISGVTGAKTHFVQSVHLDGPGSRLGFLTDSQAKDVLQTVPVPTRRIPMSESYLDLISALAGDIRRPVSDVQREVGRSVSSVSRGIEALLGVEWARWRVDIAHDHMGWEAEAMLWLRVDHPERDRVIAMVTKQPHVRLCASVVGEANLVGSFWMRDLYELDAIERRLQSAFPEVSVVDRWIIPRVAKRTGHVLDGEGLWSHFIGLQ</sequence>
<evidence type="ECO:0000256" key="3">
    <source>
        <dbReference type="ARBA" id="ARBA00023163"/>
    </source>
</evidence>
<keyword evidence="1" id="KW-0805">Transcription regulation</keyword>
<dbReference type="PANTHER" id="PTHR30154:SF34">
    <property type="entry name" value="TRANSCRIPTIONAL REGULATOR AZLB"/>
    <property type="match status" value="1"/>
</dbReference>
<gene>
    <name evidence="6" type="ORF">FO059_09530</name>
</gene>
<dbReference type="Pfam" id="PF01037">
    <property type="entry name" value="AsnC_trans_reg"/>
    <property type="match status" value="1"/>
</dbReference>
<dbReference type="InterPro" id="IPR019888">
    <property type="entry name" value="Tscrpt_reg_AsnC-like"/>
</dbReference>
<feature type="domain" description="Transcription regulator AsnC/Lrp ligand binding" evidence="4">
    <location>
        <begin position="82"/>
        <end position="152"/>
    </location>
</feature>
<dbReference type="SUPFAM" id="SSF54909">
    <property type="entry name" value="Dimeric alpha+beta barrel"/>
    <property type="match status" value="2"/>
</dbReference>
<dbReference type="GO" id="GO:0005829">
    <property type="term" value="C:cytosol"/>
    <property type="evidence" value="ECO:0007669"/>
    <property type="project" value="TreeGrafter"/>
</dbReference>
<dbReference type="OrthoDB" id="4050641at2"/>
<accession>A0A516X385</accession>
<dbReference type="GO" id="GO:0043565">
    <property type="term" value="F:sequence-specific DNA binding"/>
    <property type="evidence" value="ECO:0007669"/>
    <property type="project" value="InterPro"/>
</dbReference>
<dbReference type="PANTHER" id="PTHR30154">
    <property type="entry name" value="LEUCINE-RESPONSIVE REGULATORY PROTEIN"/>
    <property type="match status" value="1"/>
</dbReference>
<dbReference type="KEGG" id="toy:FO059_09530"/>
<dbReference type="SUPFAM" id="SSF46785">
    <property type="entry name" value="Winged helix' DNA-binding domain"/>
    <property type="match status" value="1"/>
</dbReference>
<evidence type="ECO:0000259" key="4">
    <source>
        <dbReference type="Pfam" id="PF01037"/>
    </source>
</evidence>